<accession>A0A3M7Q435</accession>
<name>A0A3M7Q435_BRAPC</name>
<keyword evidence="3" id="KW-1185">Reference proteome</keyword>
<sequence length="84" mass="9591">MSFIIFINLFSKTCLFSIFQSYPYSSIFRSFVYATDWVSSAFLRSSSASKAAFRQDMVHKITISVGSNKTLLGLNCFNKSEENY</sequence>
<reference evidence="2 3" key="1">
    <citation type="journal article" date="2018" name="Sci. Rep.">
        <title>Genomic signatures of local adaptation to the degree of environmental predictability in rotifers.</title>
        <authorList>
            <person name="Franch-Gras L."/>
            <person name="Hahn C."/>
            <person name="Garcia-Roger E.M."/>
            <person name="Carmona M.J."/>
            <person name="Serra M."/>
            <person name="Gomez A."/>
        </authorList>
    </citation>
    <scope>NUCLEOTIDE SEQUENCE [LARGE SCALE GENOMIC DNA]</scope>
    <source>
        <strain evidence="2">HYR1</strain>
    </source>
</reference>
<organism evidence="2 3">
    <name type="scientific">Brachionus plicatilis</name>
    <name type="common">Marine rotifer</name>
    <name type="synonym">Brachionus muelleri</name>
    <dbReference type="NCBI Taxonomy" id="10195"/>
    <lineage>
        <taxon>Eukaryota</taxon>
        <taxon>Metazoa</taxon>
        <taxon>Spiralia</taxon>
        <taxon>Gnathifera</taxon>
        <taxon>Rotifera</taxon>
        <taxon>Eurotatoria</taxon>
        <taxon>Monogononta</taxon>
        <taxon>Pseudotrocha</taxon>
        <taxon>Ploima</taxon>
        <taxon>Brachionidae</taxon>
        <taxon>Brachionus</taxon>
    </lineage>
</organism>
<evidence type="ECO:0000313" key="3">
    <source>
        <dbReference type="Proteomes" id="UP000276133"/>
    </source>
</evidence>
<gene>
    <name evidence="2" type="ORF">BpHYR1_031688</name>
</gene>
<protein>
    <submittedName>
        <fullName evidence="2">Uncharacterized protein</fullName>
    </submittedName>
</protein>
<evidence type="ECO:0000313" key="2">
    <source>
        <dbReference type="EMBL" id="RNA06170.1"/>
    </source>
</evidence>
<feature type="chain" id="PRO_5018103390" evidence="1">
    <location>
        <begin position="16"/>
        <end position="84"/>
    </location>
</feature>
<dbReference type="AlphaFoldDB" id="A0A3M7Q435"/>
<comment type="caution">
    <text evidence="2">The sequence shown here is derived from an EMBL/GenBank/DDBJ whole genome shotgun (WGS) entry which is preliminary data.</text>
</comment>
<dbReference type="EMBL" id="REGN01007473">
    <property type="protein sequence ID" value="RNA06170.1"/>
    <property type="molecule type" value="Genomic_DNA"/>
</dbReference>
<feature type="signal peptide" evidence="1">
    <location>
        <begin position="1"/>
        <end position="15"/>
    </location>
</feature>
<evidence type="ECO:0000256" key="1">
    <source>
        <dbReference type="SAM" id="SignalP"/>
    </source>
</evidence>
<proteinExistence type="predicted"/>
<keyword evidence="1" id="KW-0732">Signal</keyword>
<dbReference type="Proteomes" id="UP000276133">
    <property type="component" value="Unassembled WGS sequence"/>
</dbReference>